<dbReference type="InterPro" id="IPR007434">
    <property type="entry name" value="FemAB-like"/>
</dbReference>
<proteinExistence type="predicted"/>
<dbReference type="Proteomes" id="UP000251213">
    <property type="component" value="Unassembled WGS sequence"/>
</dbReference>
<dbReference type="InterPro" id="IPR016181">
    <property type="entry name" value="Acyl_CoA_acyltransferase"/>
</dbReference>
<evidence type="ECO:0000313" key="2">
    <source>
        <dbReference type="Proteomes" id="UP000251213"/>
    </source>
</evidence>
<name>A0A364K4E0_9BACL</name>
<accession>A0A364K4E0</accession>
<dbReference type="EMBL" id="QJKK01000005">
    <property type="protein sequence ID" value="RAL24235.1"/>
    <property type="molecule type" value="Genomic_DNA"/>
</dbReference>
<evidence type="ECO:0008006" key="3">
    <source>
        <dbReference type="Google" id="ProtNLM"/>
    </source>
</evidence>
<reference evidence="1 2" key="1">
    <citation type="submission" date="2018-06" db="EMBL/GenBank/DDBJ databases">
        <title>Thermoflavimicrobium daqus sp. nov., a thermophilic microbe isolated from Moutai-flavour Daqu.</title>
        <authorList>
            <person name="Wang X."/>
            <person name="Zhou H."/>
        </authorList>
    </citation>
    <scope>NUCLEOTIDE SEQUENCE [LARGE SCALE GENOMIC DNA]</scope>
    <source>
        <strain evidence="1 2">FBKL4.011</strain>
    </source>
</reference>
<comment type="caution">
    <text evidence="1">The sequence shown here is derived from an EMBL/GenBank/DDBJ whole genome shotgun (WGS) entry which is preliminary data.</text>
</comment>
<organism evidence="1 2">
    <name type="scientific">Thermoflavimicrobium daqui</name>
    <dbReference type="NCBI Taxonomy" id="2137476"/>
    <lineage>
        <taxon>Bacteria</taxon>
        <taxon>Bacillati</taxon>
        <taxon>Bacillota</taxon>
        <taxon>Bacilli</taxon>
        <taxon>Bacillales</taxon>
        <taxon>Thermoactinomycetaceae</taxon>
        <taxon>Thermoflavimicrobium</taxon>
    </lineage>
</organism>
<dbReference type="Pfam" id="PF04339">
    <property type="entry name" value="FemAB_like"/>
    <property type="match status" value="1"/>
</dbReference>
<evidence type="ECO:0000313" key="1">
    <source>
        <dbReference type="EMBL" id="RAL24235.1"/>
    </source>
</evidence>
<sequence>MMWEVEVLESLSSVKSEEWNTVIDEANASVFYRHELLYAYEKKPLQPVERFVYVVVREVESGKCVAVLPSYLVRWSDPLGVLSQAVRVPEGEEAPILLTHFWYCYDTRLPASYLSKPLVQLITDVMAETAREYGAKWSGFVNVADSEQLIPMLEAAGHVAVQTETRYILDLSQFTTMDEYLSSLRSRPRKNLLRYVRKAREEGVTFTDHVPPFAMTTEVAALCHGIARKHKNDGYYPYVELEHFLRTAGDSLRILGVNLKDRLIATSICLQDQTCFHTWAGGADYSAKTSFAANYVLFYREVEAAISSGKKIMEAGRRNADFKLRYGMQPIHLYACIRHV</sequence>
<dbReference type="OrthoDB" id="6028172at2"/>
<dbReference type="Gene3D" id="3.40.630.30">
    <property type="match status" value="1"/>
</dbReference>
<dbReference type="SUPFAM" id="SSF55729">
    <property type="entry name" value="Acyl-CoA N-acyltransferases (Nat)"/>
    <property type="match status" value="1"/>
</dbReference>
<gene>
    <name evidence="1" type="ORF">DL897_11185</name>
</gene>
<dbReference type="AlphaFoldDB" id="A0A364K4E0"/>
<keyword evidence="2" id="KW-1185">Reference proteome</keyword>
<protein>
    <recommendedName>
        <fullName evidence="3">BioF2-like acetyltransferase domain-containing protein</fullName>
    </recommendedName>
</protein>
<dbReference type="RefSeq" id="WP_113659228.1">
    <property type="nucleotide sequence ID" value="NZ_KZ845667.1"/>
</dbReference>
<reference evidence="1 2" key="2">
    <citation type="submission" date="2018-06" db="EMBL/GenBank/DDBJ databases">
        <authorList>
            <person name="Zhirakovskaya E."/>
        </authorList>
    </citation>
    <scope>NUCLEOTIDE SEQUENCE [LARGE SCALE GENOMIC DNA]</scope>
    <source>
        <strain evidence="1 2">FBKL4.011</strain>
    </source>
</reference>